<protein>
    <submittedName>
        <fullName evidence="1">CLUMA_CG010907, isoform A</fullName>
    </submittedName>
</protein>
<dbReference type="Proteomes" id="UP000183832">
    <property type="component" value="Unassembled WGS sequence"/>
</dbReference>
<dbReference type="EMBL" id="CVRI01000047">
    <property type="protein sequence ID" value="CRK97518.1"/>
    <property type="molecule type" value="Genomic_DNA"/>
</dbReference>
<reference evidence="1" key="1">
    <citation type="submission" date="2015-04" db="EMBL/GenBank/DDBJ databases">
        <authorList>
            <person name="Syromyatnikov M.Y."/>
            <person name="Popov V.N."/>
        </authorList>
    </citation>
    <scope>NUCLEOTIDE SEQUENCE [LARGE SCALE GENOMIC DNA]</scope>
</reference>
<name>A0A1J1IEU0_9DIPT</name>
<evidence type="ECO:0000313" key="1">
    <source>
        <dbReference type="EMBL" id="CRK97518.1"/>
    </source>
</evidence>
<dbReference type="AlphaFoldDB" id="A0A1J1IEU0"/>
<organism evidence="1 2">
    <name type="scientific">Clunio marinus</name>
    <dbReference type="NCBI Taxonomy" id="568069"/>
    <lineage>
        <taxon>Eukaryota</taxon>
        <taxon>Metazoa</taxon>
        <taxon>Ecdysozoa</taxon>
        <taxon>Arthropoda</taxon>
        <taxon>Hexapoda</taxon>
        <taxon>Insecta</taxon>
        <taxon>Pterygota</taxon>
        <taxon>Neoptera</taxon>
        <taxon>Endopterygota</taxon>
        <taxon>Diptera</taxon>
        <taxon>Nematocera</taxon>
        <taxon>Chironomoidea</taxon>
        <taxon>Chironomidae</taxon>
        <taxon>Clunio</taxon>
    </lineage>
</organism>
<accession>A0A1J1IEU0</accession>
<keyword evidence="2" id="KW-1185">Reference proteome</keyword>
<proteinExistence type="predicted"/>
<gene>
    <name evidence="1" type="ORF">CLUMA_CG010907</name>
</gene>
<sequence length="69" mass="8245">MWIYFKSPSSSRVLFLDGTFRKEKLNKADLKTSKRRLVYLSYSVNAVENGYRLRPFYFPFLSWTAALLR</sequence>
<evidence type="ECO:0000313" key="2">
    <source>
        <dbReference type="Proteomes" id="UP000183832"/>
    </source>
</evidence>